<dbReference type="PANTHER" id="PTHR39569:SF1">
    <property type="entry name" value="INORGANIC TRIPHOSPHATASE"/>
    <property type="match status" value="1"/>
</dbReference>
<dbReference type="PROSITE" id="PS51707">
    <property type="entry name" value="CYTH"/>
    <property type="match status" value="1"/>
</dbReference>
<dbReference type="GO" id="GO:0050355">
    <property type="term" value="F:inorganic triphosphate phosphatase activity"/>
    <property type="evidence" value="ECO:0007669"/>
    <property type="project" value="InterPro"/>
</dbReference>
<dbReference type="EMBL" id="CP015839">
    <property type="protein sequence ID" value="ANG61211.1"/>
    <property type="molecule type" value="Genomic_DNA"/>
</dbReference>
<evidence type="ECO:0000259" key="1">
    <source>
        <dbReference type="PROSITE" id="PS51707"/>
    </source>
</evidence>
<proteinExistence type="predicted"/>
<dbReference type="InterPro" id="IPR033469">
    <property type="entry name" value="CYTH-like_dom_sf"/>
</dbReference>
<dbReference type="SUPFAM" id="SSF55154">
    <property type="entry name" value="CYTH-like phosphatases"/>
    <property type="match status" value="1"/>
</dbReference>
<gene>
    <name evidence="2" type="ORF">A8C75_01210</name>
</gene>
<dbReference type="PANTHER" id="PTHR39569">
    <property type="entry name" value="INORGANIC TRIPHOSPHATASE"/>
    <property type="match status" value="1"/>
</dbReference>
<dbReference type="RefSeq" id="WP_067376947.1">
    <property type="nucleotide sequence ID" value="NZ_CP015839.1"/>
</dbReference>
<organism evidence="2 3">
    <name type="scientific">Marinobacterium aestuarii</name>
    <dbReference type="NCBI Taxonomy" id="1821621"/>
    <lineage>
        <taxon>Bacteria</taxon>
        <taxon>Pseudomonadati</taxon>
        <taxon>Pseudomonadota</taxon>
        <taxon>Gammaproteobacteria</taxon>
        <taxon>Oceanospirillales</taxon>
        <taxon>Oceanospirillaceae</taxon>
        <taxon>Marinobacterium</taxon>
    </lineage>
</organism>
<feature type="domain" description="CYTH" evidence="1">
    <location>
        <begin position="2"/>
        <end position="212"/>
    </location>
</feature>
<dbReference type="STRING" id="1821621.A8C75_01210"/>
<reference evidence="3" key="1">
    <citation type="submission" date="2016-05" db="EMBL/GenBank/DDBJ databases">
        <authorList>
            <person name="Baek K."/>
            <person name="Yang S.-J."/>
        </authorList>
    </citation>
    <scope>NUCLEOTIDE SEQUENCE [LARGE SCALE GENOMIC DNA]</scope>
    <source>
        <strain evidence="3">ST58-10</strain>
    </source>
</reference>
<keyword evidence="3" id="KW-1185">Reference proteome</keyword>
<evidence type="ECO:0000313" key="3">
    <source>
        <dbReference type="Proteomes" id="UP000078070"/>
    </source>
</evidence>
<accession>A0A1A9EU90</accession>
<dbReference type="Gene3D" id="2.40.320.10">
    <property type="entry name" value="Hypothetical Protein Pfu-838710-001"/>
    <property type="match status" value="1"/>
</dbReference>
<protein>
    <recommendedName>
        <fullName evidence="1">CYTH domain-containing protein</fullName>
    </recommendedName>
</protein>
<dbReference type="Proteomes" id="UP000078070">
    <property type="component" value="Chromosome"/>
</dbReference>
<sequence length="359" mass="39063">MAREIELKLSIDPQQAAAFKALPLLAKSDTAACQRLNNQYFDTPDRLLAQHRVALRIREQGERYIQTLKTRGSSRGGLHQRNEWEWDLATPELDYSLLATADWPEALQESEVQRRIVPAFNTDFERTTWMLRPQSVSGEPALIELVLDRGQVSATTAGGAAVTTALCELELELKQGSAADLYGLALLLAEAVPVLLSDISKAERGYRLLGAMDERPEPPLEPVELDSVETFAALAQRALTRASRGLDGWRGSQGLGQGEGRDWPGAETAAVACLELQALLQCFATLLPLTAELQVPLAQLCQGLEGALGWRRLQRRLDKAAEAWARAQAPAAAGQLDALLNDPATGRVLLGYGALLQGL</sequence>
<dbReference type="KEGG" id="mars:A8C75_01210"/>
<dbReference type="AlphaFoldDB" id="A0A1A9EU90"/>
<evidence type="ECO:0000313" key="2">
    <source>
        <dbReference type="EMBL" id="ANG61211.1"/>
    </source>
</evidence>
<dbReference type="InterPro" id="IPR023577">
    <property type="entry name" value="CYTH_domain"/>
</dbReference>
<reference evidence="2 3" key="2">
    <citation type="journal article" date="2018" name="Int. J. Syst. Evol. Microbiol.">
        <title>Marinobacterium aestuarii sp. nov., a benzene-degrading marine bacterium isolated from estuary sediment.</title>
        <authorList>
            <person name="Bae S.S."/>
            <person name="Jung J."/>
            <person name="Chung D."/>
            <person name="Baek K."/>
        </authorList>
    </citation>
    <scope>NUCLEOTIDE SEQUENCE [LARGE SCALE GENOMIC DNA]</scope>
    <source>
        <strain evidence="2 3">ST58-10</strain>
    </source>
</reference>
<dbReference type="Pfam" id="PF01928">
    <property type="entry name" value="CYTH"/>
    <property type="match status" value="1"/>
</dbReference>
<dbReference type="OrthoDB" id="3034217at2"/>
<dbReference type="GO" id="GO:0046872">
    <property type="term" value="F:metal ion binding"/>
    <property type="evidence" value="ECO:0007669"/>
    <property type="project" value="TreeGrafter"/>
</dbReference>
<dbReference type="SMART" id="SM01118">
    <property type="entry name" value="CYTH"/>
    <property type="match status" value="1"/>
</dbReference>
<dbReference type="InterPro" id="IPR039013">
    <property type="entry name" value="YgiF"/>
</dbReference>
<name>A0A1A9EU90_9GAMM</name>
<dbReference type="CDD" id="cd07756">
    <property type="entry name" value="CYTH-like_Pase_CHAD"/>
    <property type="match status" value="1"/>
</dbReference>